<evidence type="ECO:0000259" key="3">
    <source>
        <dbReference type="Pfam" id="PF02538"/>
    </source>
</evidence>
<dbReference type="Pfam" id="PF02538">
    <property type="entry name" value="Hydantoinase_B"/>
    <property type="match status" value="1"/>
</dbReference>
<keyword evidence="7" id="KW-1185">Reference proteome</keyword>
<dbReference type="Pfam" id="PF19278">
    <property type="entry name" value="Hydant_A_C"/>
    <property type="match status" value="1"/>
</dbReference>
<feature type="domain" description="Hydantoinase/oxoprolinase N-terminal" evidence="4">
    <location>
        <begin position="117"/>
        <end position="244"/>
    </location>
</feature>
<organism evidence="6 7">
    <name type="scientific">Penicillium salamii</name>
    <dbReference type="NCBI Taxonomy" id="1612424"/>
    <lineage>
        <taxon>Eukaryota</taxon>
        <taxon>Fungi</taxon>
        <taxon>Dikarya</taxon>
        <taxon>Ascomycota</taxon>
        <taxon>Pezizomycotina</taxon>
        <taxon>Eurotiomycetes</taxon>
        <taxon>Eurotiomycetidae</taxon>
        <taxon>Eurotiales</taxon>
        <taxon>Aspergillaceae</taxon>
        <taxon>Penicillium</taxon>
    </lineage>
</organism>
<dbReference type="GO" id="GO:0005829">
    <property type="term" value="C:cytosol"/>
    <property type="evidence" value="ECO:0007669"/>
    <property type="project" value="TreeGrafter"/>
</dbReference>
<dbReference type="OrthoDB" id="541052at2759"/>
<feature type="domain" description="Acetophenone carboxylase-like C-terminal" evidence="5">
    <location>
        <begin position="596"/>
        <end position="732"/>
    </location>
</feature>
<comment type="similarity">
    <text evidence="1">Belongs to the oxoprolinase family.</text>
</comment>
<dbReference type="Proteomes" id="UP001152649">
    <property type="component" value="Unassembled WGS sequence"/>
</dbReference>
<protein>
    <recommendedName>
        <fullName evidence="8">Hydantoinase/oxoprolinase</fullName>
    </recommendedName>
</protein>
<feature type="domain" description="Hydantoinase B/oxoprolinase" evidence="3">
    <location>
        <begin position="777"/>
        <end position="1291"/>
    </location>
</feature>
<feature type="domain" description="Hydantoinase/oxoprolinase N-terminal" evidence="4">
    <location>
        <begin position="10"/>
        <end position="56"/>
    </location>
</feature>
<dbReference type="InterPro" id="IPR049517">
    <property type="entry name" value="ACX-like_C"/>
</dbReference>
<dbReference type="InterPro" id="IPR002821">
    <property type="entry name" value="Hydantoinase_A"/>
</dbReference>
<dbReference type="PANTHER" id="PTHR11365">
    <property type="entry name" value="5-OXOPROLINASE RELATED"/>
    <property type="match status" value="1"/>
</dbReference>
<accession>A0A9W4JJ91</accession>
<name>A0A9W4JJ91_9EURO</name>
<gene>
    <name evidence="6" type="ORF">PSALAMII_LOCUS7964</name>
</gene>
<evidence type="ECO:0000256" key="1">
    <source>
        <dbReference type="ARBA" id="ARBA00010403"/>
    </source>
</evidence>
<dbReference type="InterPro" id="IPR003692">
    <property type="entry name" value="Hydantoinase_B"/>
</dbReference>
<dbReference type="Pfam" id="PF05378">
    <property type="entry name" value="Hydant_A_N"/>
    <property type="match status" value="2"/>
</dbReference>
<dbReference type="InterPro" id="IPR008040">
    <property type="entry name" value="Hydant_A_N"/>
</dbReference>
<dbReference type="Pfam" id="PF01968">
    <property type="entry name" value="Hydantoinase_A"/>
    <property type="match status" value="1"/>
</dbReference>
<dbReference type="PANTHER" id="PTHR11365:SF23">
    <property type="entry name" value="HYPOTHETICAL 5-OXOPROLINASE (EUROFUNG)-RELATED"/>
    <property type="match status" value="1"/>
</dbReference>
<evidence type="ECO:0000259" key="5">
    <source>
        <dbReference type="Pfam" id="PF19278"/>
    </source>
</evidence>
<evidence type="ECO:0008006" key="8">
    <source>
        <dbReference type="Google" id="ProtNLM"/>
    </source>
</evidence>
<proteinExistence type="inferred from homology"/>
<evidence type="ECO:0000259" key="2">
    <source>
        <dbReference type="Pfam" id="PF01968"/>
    </source>
</evidence>
<evidence type="ECO:0000259" key="4">
    <source>
        <dbReference type="Pfam" id="PF05378"/>
    </source>
</evidence>
<sequence length="1408" mass="154525">MQGPDQGYQLGVDVGSTFTDVYVFTPHRKTVRAKVPTTLPDQSIGILQGIAKARGAPLYSSPNHVCTLLYILVPGMTRLVASCHIRSFGRYVRSRVLGWRLSSAVAREILKEQFGWSGTFQFIHHGTTTATNAVLEGKGARTALIVTAGHKDVLALRRSQIPGGLGAWLHWTPPEPIVPLERVVQCKERMSVQGETVSQVDIEDLRRGLRDLARHKPEAVAISLLNSHSNDSHERDVEEIVREELGANIAINCSADVLREVGEYERTVTTCTNTLVKPVVEKYLHNLSEALAAESEAIRVLKSDGGLTSLTLASELPVNILMSGPAGGVKGVADVVARSTPYKNLITLDMGGTSTDCALIYNGQPQLRRETVVESHSVRAPAVDIKTVGAGGGSITTYMELTETMRVGPESAGAVPGPASYGKGGKQATVTDANLVLGYLPKTLLGGEFALDVQAALTAVEDIAKQMKLPVIQTAEDIITIINETMYGALRLVSVEQGYDPREFALVAFGGAGPLHANAVGQLLGAWPVIIPPSPGILCAQGDVTTKLRHEQSTTFIRIASSTTVTEAVGVYHTLDRECRETLSRTAGKVWPVSWRTSYQADLRYKGQALTITIDLEESDLALSTEEWHNVLRQKFDQQHQQMFTYCLPDFELELMRLGVVLEDSSPGIDIPEVEKATAPPADAKTGEQIIIVQGKEKLATLWDRQKISKRGIRVDGPCIISEMDSNTLILPGYYGEIDSIGNILINPLEKKPAVATLHTAESAKELVKTTPLVPTLISSTLASIRGEMDKMMLRCSMSPAIREQQDEFNVITDREGKMLVGQFGSFITQFLDIWEGSIEEGDVFITNDTYQVQGAISHLNDIIAFLPIFHDGRIIGFASQFGHLTDVGGIVPGSMSINATSVFDDGVQIPCIKLYTRGVMNKDMVDLLCRNSRQPAWYRSDLTAIVASCSMAATRVRELATRFGVEVYLAACSELLYRNRSGFAKIIERQFDDLESKFTDFVDDDGHGVGPWALTCSMKKVDGNRLKFDWSGTSPQSERSINFYLSETMFRMFIGYYLIAAAAPGTVINDGFHDLIDVHIPKGTVLKPVRPAPISCRTHFLGRTLDIVQALIGQKQDSYQAAAGFSDSPHFFYSGFKPDGEWYQLYQIGFGGVPARQAGDGPDCHCLFPAIKSIPTEIIELNYPLRIEANESVADSGGPGFYRGGNAQRTLYRFLARGEFSLHDDRWFTKPWGLKGGKPGQRSRKTLYRYSKSESNPPTEILPSKCDHVRVDPGDLLEWVTWGGGGLGDPLTRPAEKVALEVQRKLVTAEGARAGYGVAVNDDFSVNNVETETLRTQLRLQRSQIDESSIYDRGGSIEELRETCLQETGLPAPLPQWETDLYGPHAGLSYVQDWFTDMRSRKGWELS</sequence>
<comment type="caution">
    <text evidence="6">The sequence shown here is derived from an EMBL/GenBank/DDBJ whole genome shotgun (WGS) entry which is preliminary data.</text>
</comment>
<reference evidence="6" key="1">
    <citation type="submission" date="2021-07" db="EMBL/GenBank/DDBJ databases">
        <authorList>
            <person name="Branca A.L. A."/>
        </authorList>
    </citation>
    <scope>NUCLEOTIDE SEQUENCE</scope>
</reference>
<dbReference type="GO" id="GO:0006749">
    <property type="term" value="P:glutathione metabolic process"/>
    <property type="evidence" value="ECO:0007669"/>
    <property type="project" value="TreeGrafter"/>
</dbReference>
<dbReference type="InterPro" id="IPR045079">
    <property type="entry name" value="Oxoprolinase-like"/>
</dbReference>
<dbReference type="EMBL" id="CAJVPG010000410">
    <property type="protein sequence ID" value="CAG8402843.1"/>
    <property type="molecule type" value="Genomic_DNA"/>
</dbReference>
<evidence type="ECO:0000313" key="7">
    <source>
        <dbReference type="Proteomes" id="UP001152649"/>
    </source>
</evidence>
<evidence type="ECO:0000313" key="6">
    <source>
        <dbReference type="EMBL" id="CAG8402843.1"/>
    </source>
</evidence>
<feature type="domain" description="Hydantoinase A/oxoprolinase" evidence="2">
    <location>
        <begin position="266"/>
        <end position="551"/>
    </location>
</feature>
<dbReference type="GO" id="GO:0017168">
    <property type="term" value="F:5-oxoprolinase (ATP-hydrolyzing) activity"/>
    <property type="evidence" value="ECO:0007669"/>
    <property type="project" value="TreeGrafter"/>
</dbReference>